<comment type="caution">
    <text evidence="1">The sequence shown here is derived from an EMBL/GenBank/DDBJ whole genome shotgun (WGS) entry which is preliminary data.</text>
</comment>
<dbReference type="Proteomes" id="UP000824041">
    <property type="component" value="Unassembled WGS sequence"/>
</dbReference>
<evidence type="ECO:0000313" key="2">
    <source>
        <dbReference type="Proteomes" id="UP000824041"/>
    </source>
</evidence>
<sequence length="71" mass="8244">MEKLEQFVEKISFTNPGRNFILYLQQLLKGRALSFFIIYLSTAFHGKFPRKEQQEANVKSCLMADQVSGKE</sequence>
<gene>
    <name evidence="1" type="ORF">IAA21_01970</name>
</gene>
<dbReference type="EMBL" id="DXBU01000023">
    <property type="protein sequence ID" value="HIZ21552.1"/>
    <property type="molecule type" value="Genomic_DNA"/>
</dbReference>
<reference evidence="1" key="1">
    <citation type="journal article" date="2021" name="PeerJ">
        <title>Extensive microbial diversity within the chicken gut microbiome revealed by metagenomics and culture.</title>
        <authorList>
            <person name="Gilroy R."/>
            <person name="Ravi A."/>
            <person name="Getino M."/>
            <person name="Pursley I."/>
            <person name="Horton D.L."/>
            <person name="Alikhan N.F."/>
            <person name="Baker D."/>
            <person name="Gharbi K."/>
            <person name="Hall N."/>
            <person name="Watson M."/>
            <person name="Adriaenssens E.M."/>
            <person name="Foster-Nyarko E."/>
            <person name="Jarju S."/>
            <person name="Secka A."/>
            <person name="Antonio M."/>
            <person name="Oren A."/>
            <person name="Chaudhuri R.R."/>
            <person name="La Ragione R."/>
            <person name="Hildebrand F."/>
            <person name="Pallen M.J."/>
        </authorList>
    </citation>
    <scope>NUCLEOTIDE SEQUENCE</scope>
    <source>
        <strain evidence="1">14324</strain>
    </source>
</reference>
<proteinExistence type="predicted"/>
<evidence type="ECO:0000313" key="1">
    <source>
        <dbReference type="EMBL" id="HIZ21552.1"/>
    </source>
</evidence>
<reference evidence="1" key="2">
    <citation type="submission" date="2021-04" db="EMBL/GenBank/DDBJ databases">
        <authorList>
            <person name="Gilroy R."/>
        </authorList>
    </citation>
    <scope>NUCLEOTIDE SEQUENCE</scope>
    <source>
        <strain evidence="1">14324</strain>
    </source>
</reference>
<accession>A0A9D2DQX0</accession>
<name>A0A9D2DQX0_9FIRM</name>
<organism evidence="1 2">
    <name type="scientific">Candidatus Blautia faecigallinarum</name>
    <dbReference type="NCBI Taxonomy" id="2838488"/>
    <lineage>
        <taxon>Bacteria</taxon>
        <taxon>Bacillati</taxon>
        <taxon>Bacillota</taxon>
        <taxon>Clostridia</taxon>
        <taxon>Lachnospirales</taxon>
        <taxon>Lachnospiraceae</taxon>
        <taxon>Blautia</taxon>
    </lineage>
</organism>
<dbReference type="AlphaFoldDB" id="A0A9D2DQX0"/>
<protein>
    <submittedName>
        <fullName evidence="1">Uncharacterized protein</fullName>
    </submittedName>
</protein>